<feature type="domain" description="HTH marR-type" evidence="4">
    <location>
        <begin position="11"/>
        <end position="143"/>
    </location>
</feature>
<proteinExistence type="predicted"/>
<dbReference type="InterPro" id="IPR036390">
    <property type="entry name" value="WH_DNA-bd_sf"/>
</dbReference>
<gene>
    <name evidence="5" type="ORF">JYA60_02950</name>
</gene>
<protein>
    <submittedName>
        <fullName evidence="5">MarR family transcriptional regulator</fullName>
    </submittedName>
</protein>
<dbReference type="Pfam" id="PF12802">
    <property type="entry name" value="MarR_2"/>
    <property type="match status" value="1"/>
</dbReference>
<dbReference type="Proteomes" id="UP000704529">
    <property type="component" value="Unassembled WGS sequence"/>
</dbReference>
<sequence>MMSDEEEWRPEQMPTIVIAHLGRLLTRASDHELRKAGITASQLPVLVALKDGERRTQSDLARIAGVEQPSMAQLLGRMEREGLVRREPSIDDRRSSLISLTDAALQRLAPGRDALRAVDTKARSGFTEADLRLFHSFIARMANNIAAD</sequence>
<dbReference type="PANTHER" id="PTHR42756:SF1">
    <property type="entry name" value="TRANSCRIPTIONAL REPRESSOR OF EMRAB OPERON"/>
    <property type="match status" value="1"/>
</dbReference>
<organism evidence="5 6">
    <name type="scientific">Sphingomonas yabuuchiae</name>
    <dbReference type="NCBI Taxonomy" id="172044"/>
    <lineage>
        <taxon>Bacteria</taxon>
        <taxon>Pseudomonadati</taxon>
        <taxon>Pseudomonadota</taxon>
        <taxon>Alphaproteobacteria</taxon>
        <taxon>Sphingomonadales</taxon>
        <taxon>Sphingomonadaceae</taxon>
        <taxon>Sphingomonas</taxon>
    </lineage>
</organism>
<dbReference type="EMBL" id="JAFHKU010000109">
    <property type="protein sequence ID" value="MBN3557189.1"/>
    <property type="molecule type" value="Genomic_DNA"/>
</dbReference>
<dbReference type="Gene3D" id="1.10.10.10">
    <property type="entry name" value="Winged helix-like DNA-binding domain superfamily/Winged helix DNA-binding domain"/>
    <property type="match status" value="1"/>
</dbReference>
<dbReference type="PANTHER" id="PTHR42756">
    <property type="entry name" value="TRANSCRIPTIONAL REGULATOR, MARR"/>
    <property type="match status" value="1"/>
</dbReference>
<evidence type="ECO:0000313" key="5">
    <source>
        <dbReference type="EMBL" id="MBN3557189.1"/>
    </source>
</evidence>
<dbReference type="SMART" id="SM00347">
    <property type="entry name" value="HTH_MARR"/>
    <property type="match status" value="1"/>
</dbReference>
<dbReference type="InterPro" id="IPR036388">
    <property type="entry name" value="WH-like_DNA-bd_sf"/>
</dbReference>
<dbReference type="GO" id="GO:0003700">
    <property type="term" value="F:DNA-binding transcription factor activity"/>
    <property type="evidence" value="ECO:0007669"/>
    <property type="project" value="InterPro"/>
</dbReference>
<reference evidence="5" key="1">
    <citation type="submission" date="2021-01" db="EMBL/GenBank/DDBJ databases">
        <title>Genome Sequencing of Type Strains.</title>
        <authorList>
            <person name="Lemaire J.F."/>
            <person name="Inderbitzin P."/>
            <person name="Collins S.B."/>
            <person name="Wespe N."/>
            <person name="Knight-Connoni V."/>
        </authorList>
    </citation>
    <scope>NUCLEOTIDE SEQUENCE</scope>
    <source>
        <strain evidence="5">DSM 14562</strain>
    </source>
</reference>
<keyword evidence="3" id="KW-0804">Transcription</keyword>
<dbReference type="PRINTS" id="PR00598">
    <property type="entry name" value="HTHMARR"/>
</dbReference>
<dbReference type="AlphaFoldDB" id="A0AA41DBU5"/>
<dbReference type="SUPFAM" id="SSF46785">
    <property type="entry name" value="Winged helix' DNA-binding domain"/>
    <property type="match status" value="1"/>
</dbReference>
<dbReference type="RefSeq" id="WP_206362690.1">
    <property type="nucleotide sequence ID" value="NZ_JAFHKU010000109.1"/>
</dbReference>
<evidence type="ECO:0000259" key="4">
    <source>
        <dbReference type="PROSITE" id="PS50995"/>
    </source>
</evidence>
<name>A0AA41DBU5_9SPHN</name>
<evidence type="ECO:0000256" key="1">
    <source>
        <dbReference type="ARBA" id="ARBA00023015"/>
    </source>
</evidence>
<comment type="caution">
    <text evidence="5">The sequence shown here is derived from an EMBL/GenBank/DDBJ whole genome shotgun (WGS) entry which is preliminary data.</text>
</comment>
<keyword evidence="2" id="KW-0238">DNA-binding</keyword>
<dbReference type="InterPro" id="IPR000835">
    <property type="entry name" value="HTH_MarR-typ"/>
</dbReference>
<accession>A0AA41DBU5</accession>
<evidence type="ECO:0000256" key="2">
    <source>
        <dbReference type="ARBA" id="ARBA00023125"/>
    </source>
</evidence>
<dbReference type="GO" id="GO:0003677">
    <property type="term" value="F:DNA binding"/>
    <property type="evidence" value="ECO:0007669"/>
    <property type="project" value="UniProtKB-KW"/>
</dbReference>
<keyword evidence="1" id="KW-0805">Transcription regulation</keyword>
<dbReference type="PROSITE" id="PS50995">
    <property type="entry name" value="HTH_MARR_2"/>
    <property type="match status" value="1"/>
</dbReference>
<evidence type="ECO:0000313" key="6">
    <source>
        <dbReference type="Proteomes" id="UP000704529"/>
    </source>
</evidence>
<evidence type="ECO:0000256" key="3">
    <source>
        <dbReference type="ARBA" id="ARBA00023163"/>
    </source>
</evidence>